<dbReference type="InterPro" id="IPR016039">
    <property type="entry name" value="Thiolase-like"/>
</dbReference>
<dbReference type="PROSITE" id="PS00375">
    <property type="entry name" value="UDPGT"/>
    <property type="match status" value="1"/>
</dbReference>
<evidence type="ECO:0000256" key="1">
    <source>
        <dbReference type="ARBA" id="ARBA00009995"/>
    </source>
</evidence>
<dbReference type="CDD" id="cd03784">
    <property type="entry name" value="GT1_Gtf-like"/>
    <property type="match status" value="1"/>
</dbReference>
<dbReference type="AlphaFoldDB" id="A0AAV8GQ12"/>
<comment type="similarity">
    <text evidence="1">Belongs to the UDP-glycosyltransferase family.</text>
</comment>
<dbReference type="Proteomes" id="UP001140206">
    <property type="component" value="Chromosome 1"/>
</dbReference>
<protein>
    <submittedName>
        <fullName evidence="5">Glycosyltransferase</fullName>
    </submittedName>
</protein>
<reference evidence="5" key="1">
    <citation type="submission" date="2022-08" db="EMBL/GenBank/DDBJ databases">
        <authorList>
            <person name="Marques A."/>
        </authorList>
    </citation>
    <scope>NUCLEOTIDE SEQUENCE</scope>
    <source>
        <strain evidence="5">RhyPub2mFocal</strain>
        <tissue evidence="5">Leaves</tissue>
    </source>
</reference>
<dbReference type="PANTHER" id="PTHR48044">
    <property type="entry name" value="GLYCOSYLTRANSFERASE"/>
    <property type="match status" value="1"/>
</dbReference>
<accession>A0AAV8GQ12</accession>
<evidence type="ECO:0000313" key="6">
    <source>
        <dbReference type="Proteomes" id="UP001140206"/>
    </source>
</evidence>
<dbReference type="Gene3D" id="3.40.50.2000">
    <property type="entry name" value="Glycogen Phosphorylase B"/>
    <property type="match status" value="2"/>
</dbReference>
<comment type="caution">
    <text evidence="5">The sequence shown here is derived from an EMBL/GenBank/DDBJ whole genome shotgun (WGS) entry which is preliminary data.</text>
</comment>
<evidence type="ECO:0000256" key="2">
    <source>
        <dbReference type="ARBA" id="ARBA00022679"/>
    </source>
</evidence>
<dbReference type="GO" id="GO:0016747">
    <property type="term" value="F:acyltransferase activity, transferring groups other than amino-acyl groups"/>
    <property type="evidence" value="ECO:0007669"/>
    <property type="project" value="InterPro"/>
</dbReference>
<dbReference type="PANTHER" id="PTHR48044:SF29">
    <property type="entry name" value="GLYCOSYLTRANSFERASE"/>
    <property type="match status" value="1"/>
</dbReference>
<dbReference type="Pfam" id="PF00201">
    <property type="entry name" value="UDPGT"/>
    <property type="match status" value="1"/>
</dbReference>
<evidence type="ECO:0000256" key="3">
    <source>
        <dbReference type="SAM" id="MobiDB-lite"/>
    </source>
</evidence>
<organism evidence="5 6">
    <name type="scientific">Rhynchospora pubera</name>
    <dbReference type="NCBI Taxonomy" id="906938"/>
    <lineage>
        <taxon>Eukaryota</taxon>
        <taxon>Viridiplantae</taxon>
        <taxon>Streptophyta</taxon>
        <taxon>Embryophyta</taxon>
        <taxon>Tracheophyta</taxon>
        <taxon>Spermatophyta</taxon>
        <taxon>Magnoliopsida</taxon>
        <taxon>Liliopsida</taxon>
        <taxon>Poales</taxon>
        <taxon>Cyperaceae</taxon>
        <taxon>Cyperoideae</taxon>
        <taxon>Rhynchosporeae</taxon>
        <taxon>Rhynchospora</taxon>
    </lineage>
</organism>
<evidence type="ECO:0000259" key="4">
    <source>
        <dbReference type="Pfam" id="PF00108"/>
    </source>
</evidence>
<dbReference type="GO" id="GO:1901137">
    <property type="term" value="P:carbohydrate derivative biosynthetic process"/>
    <property type="evidence" value="ECO:0007669"/>
    <property type="project" value="UniProtKB-ARBA"/>
</dbReference>
<dbReference type="SUPFAM" id="SSF53756">
    <property type="entry name" value="UDP-Glycosyltransferase/glycogen phosphorylase"/>
    <property type="match status" value="1"/>
</dbReference>
<dbReference type="InterPro" id="IPR035595">
    <property type="entry name" value="UDP_glycos_trans_CS"/>
</dbReference>
<dbReference type="SUPFAM" id="SSF53901">
    <property type="entry name" value="Thiolase-like"/>
    <property type="match status" value="1"/>
</dbReference>
<name>A0AAV8GQ12_9POAL</name>
<keyword evidence="2" id="KW-0808">Transferase</keyword>
<dbReference type="FunFam" id="3.40.50.2000:FF:000060">
    <property type="entry name" value="Glycosyltransferase"/>
    <property type="match status" value="1"/>
</dbReference>
<proteinExistence type="inferred from homology"/>
<feature type="region of interest" description="Disordered" evidence="3">
    <location>
        <begin position="61"/>
        <end position="81"/>
    </location>
</feature>
<dbReference type="Pfam" id="PF00108">
    <property type="entry name" value="Thiolase_N"/>
    <property type="match status" value="1"/>
</dbReference>
<keyword evidence="6" id="KW-1185">Reference proteome</keyword>
<feature type="compositionally biased region" description="Basic and acidic residues" evidence="3">
    <location>
        <begin position="61"/>
        <end position="75"/>
    </location>
</feature>
<dbReference type="Gene3D" id="3.40.47.10">
    <property type="match status" value="1"/>
</dbReference>
<sequence>MNMEEKSCRVVLMFPWLAHGHIFPFFELARRLCKERKGMVIYICSTPVNLQSVRNILHLPRRGDRDDDGSHNGYDDHDENEGSGIRLVELHLPSLSGLPPHLHTTKFLPPDLMSTLKCAFDLSEPAFSNLLDTLQPDLLIYDFLQPWAPLAAQHRGIPAFHFMTSAAAQTSFFCHYSYFAEEEFPFSAVRLGTEGRRYTEMLDRSANGISDRDRLLKSLKYSSQFIAIKAFRYIESKYIDYLSFLTGKEVVPVGPLVPENYDHLVDPEQLNRVMEWLSKKERRSVVFVSFGTEYFMSEQQMEQMASGLELSGANFIWVVRFPKEDKEADDRRMTKPNRATELPPGFMDRIRPEQGLVVDRWAPQRSILAHPSLGAFVTHCGWSSLMEAMQSGAPMIALPLHIDQPLNAKLMVELGVAIEIQQQGFGNFEGNEVARCIKQVLHSEIGHGVRKKVEEMAEVMRQKSDHHEIQELLQKMEQLCNKDQQACIPVDAAGLQQYTGTGQKVMVPITNFTILRCFTIDKVCAVEKGVAFQQSNKAHLLETMSLLALGTSICKSHTGALKDTYLDELLAVVLKAVLDKINLDPAEVGDIVVGTALGLRSQRANECRMASLYAGFSETVPIQSVTRQGSSGHDAIVDVVASIKAGFYDIGIGAGLESMTSNLVTLEV</sequence>
<dbReference type="InterPro" id="IPR020616">
    <property type="entry name" value="Thiolase_N"/>
</dbReference>
<gene>
    <name evidence="5" type="ORF">LUZ62_018552</name>
</gene>
<feature type="domain" description="Thiolase N-terminal" evidence="4">
    <location>
        <begin position="551"/>
        <end position="662"/>
    </location>
</feature>
<dbReference type="EMBL" id="JAMFTS010000001">
    <property type="protein sequence ID" value="KAJ4805986.1"/>
    <property type="molecule type" value="Genomic_DNA"/>
</dbReference>
<evidence type="ECO:0000313" key="5">
    <source>
        <dbReference type="EMBL" id="KAJ4805986.1"/>
    </source>
</evidence>
<dbReference type="GO" id="GO:0008194">
    <property type="term" value="F:UDP-glycosyltransferase activity"/>
    <property type="evidence" value="ECO:0007669"/>
    <property type="project" value="InterPro"/>
</dbReference>
<dbReference type="InterPro" id="IPR002213">
    <property type="entry name" value="UDP_glucos_trans"/>
</dbReference>